<keyword evidence="1" id="KW-1133">Transmembrane helix</keyword>
<evidence type="ECO:0000256" key="1">
    <source>
        <dbReference type="SAM" id="Phobius"/>
    </source>
</evidence>
<dbReference type="EMBL" id="JACYTP010000002">
    <property type="protein sequence ID" value="MBD8512202.1"/>
    <property type="molecule type" value="Genomic_DNA"/>
</dbReference>
<evidence type="ECO:0000313" key="3">
    <source>
        <dbReference type="Proteomes" id="UP000649768"/>
    </source>
</evidence>
<feature type="transmembrane region" description="Helical" evidence="1">
    <location>
        <begin position="12"/>
        <end position="31"/>
    </location>
</feature>
<proteinExistence type="predicted"/>
<dbReference type="Proteomes" id="UP000649768">
    <property type="component" value="Unassembled WGS sequence"/>
</dbReference>
<accession>A0ABR9BIB0</accession>
<keyword evidence="1" id="KW-0472">Membrane</keyword>
<sequence>MSLVVTGTEFFGALAAFSASLFCGAACYISLVEHPARLECGAELAATELS</sequence>
<organism evidence="2 3">
    <name type="scientific">Photobacterium arenosum</name>
    <dbReference type="NCBI Taxonomy" id="2774143"/>
    <lineage>
        <taxon>Bacteria</taxon>
        <taxon>Pseudomonadati</taxon>
        <taxon>Pseudomonadota</taxon>
        <taxon>Gammaproteobacteria</taxon>
        <taxon>Vibrionales</taxon>
        <taxon>Vibrionaceae</taxon>
        <taxon>Photobacterium</taxon>
    </lineage>
</organism>
<protein>
    <recommendedName>
        <fullName evidence="4">Lipoprotein</fullName>
    </recommendedName>
</protein>
<keyword evidence="1" id="KW-0812">Transmembrane</keyword>
<evidence type="ECO:0000313" key="2">
    <source>
        <dbReference type="EMBL" id="MBD8512202.1"/>
    </source>
</evidence>
<gene>
    <name evidence="2" type="ORF">IFO68_05815</name>
</gene>
<reference evidence="2 3" key="1">
    <citation type="submission" date="2020-09" db="EMBL/GenBank/DDBJ databases">
        <title>Photobacterium sp. CAU 1568 isolated from sand of Sido Beach.</title>
        <authorList>
            <person name="Kim W."/>
        </authorList>
    </citation>
    <scope>NUCLEOTIDE SEQUENCE [LARGE SCALE GENOMIC DNA]</scope>
    <source>
        <strain evidence="2 3">CAU 1568</strain>
    </source>
</reference>
<keyword evidence="3" id="KW-1185">Reference proteome</keyword>
<comment type="caution">
    <text evidence="2">The sequence shown here is derived from an EMBL/GenBank/DDBJ whole genome shotgun (WGS) entry which is preliminary data.</text>
</comment>
<name>A0ABR9BIB0_9GAMM</name>
<evidence type="ECO:0008006" key="4">
    <source>
        <dbReference type="Google" id="ProtNLM"/>
    </source>
</evidence>